<proteinExistence type="predicted"/>
<organism evidence="1 2">
    <name type="scientific">Boeremia exigua</name>
    <dbReference type="NCBI Taxonomy" id="749465"/>
    <lineage>
        <taxon>Eukaryota</taxon>
        <taxon>Fungi</taxon>
        <taxon>Dikarya</taxon>
        <taxon>Ascomycota</taxon>
        <taxon>Pezizomycotina</taxon>
        <taxon>Dothideomycetes</taxon>
        <taxon>Pleosporomycetidae</taxon>
        <taxon>Pleosporales</taxon>
        <taxon>Pleosporineae</taxon>
        <taxon>Didymellaceae</taxon>
        <taxon>Boeremia</taxon>
    </lineage>
</organism>
<comment type="caution">
    <text evidence="1">The sequence shown here is derived from an EMBL/GenBank/DDBJ whole genome shotgun (WGS) entry which is preliminary data.</text>
</comment>
<accession>A0ACC2IUT3</accession>
<gene>
    <name evidence="1" type="ORF">OPT61_g152</name>
</gene>
<reference evidence="1" key="1">
    <citation type="submission" date="2022-11" db="EMBL/GenBank/DDBJ databases">
        <title>Genome Sequence of Boeremia exigua.</title>
        <authorList>
            <person name="Buettner E."/>
        </authorList>
    </citation>
    <scope>NUCLEOTIDE SEQUENCE</scope>
    <source>
        <strain evidence="1">CU02</strain>
    </source>
</reference>
<protein>
    <submittedName>
        <fullName evidence="1">Uncharacterized protein</fullName>
    </submittedName>
</protein>
<evidence type="ECO:0000313" key="1">
    <source>
        <dbReference type="EMBL" id="KAJ8118965.1"/>
    </source>
</evidence>
<dbReference type="EMBL" id="JAPHNI010000005">
    <property type="protein sequence ID" value="KAJ8118965.1"/>
    <property type="molecule type" value="Genomic_DNA"/>
</dbReference>
<dbReference type="Proteomes" id="UP001153331">
    <property type="component" value="Unassembled WGS sequence"/>
</dbReference>
<evidence type="ECO:0000313" key="2">
    <source>
        <dbReference type="Proteomes" id="UP001153331"/>
    </source>
</evidence>
<sequence length="608" mass="65237">MTKTFPTGNSVRIVEVGPRDGLQNISTPIPTATKVELIQRLHSAGLRVIEATSAVSPKAVPQLADYQQVLSHGVVGGLMSKKDVRLPVLVPNKKGLSLATKLGVREVAVFISASEGFSKANTKCSVDEGLARAREVAGLARGQGMQVRGYISCIFHDPYDGPTPEAAVLRGVQELLKMGCYEVSLGDTVGIGAAADVTRLLKFLFDHGIPSEKLAGHFHDTYGQGVSNAWTAFQLGLRTFDSSVAGLGGCPFAPGAKGNVATEDLVYLFQRAGVQTNVDLLKLVQIGSWISGQLGRENESRVGAALARQHRLETPIAPSTKDDKEHEPLPWTPVADQAGDLDILRSGPNVKIVLNRPRNGNSLTSSMITDLTEFFTRTATDDTITRIVLTANGKFFCTGMDLGKNSSVARSSSASIEQFHRLTRLFHVIDTAPQVTIAVINGPAFGGGTGLAFACDIRIGTADAKFTLSEVKLGLCAATISKYVLREWGPAFTRQAMLTARPVAISELLSLGIISQVVESADSLDKAADKLLRDLKHSAPRASTLSKNLVRVGYDQEFGTSQTKYIREAFEEMMAPGGESEFGLKEFQAGRRGVDWNNYVKAKGLPKL</sequence>
<name>A0ACC2IUT3_9PLEO</name>
<keyword evidence="2" id="KW-1185">Reference proteome</keyword>